<feature type="region of interest" description="Disordered" evidence="12">
    <location>
        <begin position="1"/>
        <end position="24"/>
    </location>
</feature>
<evidence type="ECO:0000256" key="4">
    <source>
        <dbReference type="ARBA" id="ARBA00012551"/>
    </source>
</evidence>
<dbReference type="Proteomes" id="UP000094565">
    <property type="component" value="Chromosome 1"/>
</dbReference>
<evidence type="ECO:0000259" key="13">
    <source>
        <dbReference type="SMART" id="SM00382"/>
    </source>
</evidence>
<accession>A0A1B2J536</accession>
<name>A0A1B2J536_PICPA</name>
<organism evidence="15 16">
    <name type="scientific">Komagataella pastoris</name>
    <name type="common">Yeast</name>
    <name type="synonym">Pichia pastoris</name>
    <dbReference type="NCBI Taxonomy" id="4922"/>
    <lineage>
        <taxon>Eukaryota</taxon>
        <taxon>Fungi</taxon>
        <taxon>Dikarya</taxon>
        <taxon>Ascomycota</taxon>
        <taxon>Saccharomycotina</taxon>
        <taxon>Pichiomycetes</taxon>
        <taxon>Pichiales</taxon>
        <taxon>Pichiaceae</taxon>
        <taxon>Komagataella</taxon>
    </lineage>
</organism>
<dbReference type="Pfam" id="PF13086">
    <property type="entry name" value="AAA_11"/>
    <property type="match status" value="1"/>
</dbReference>
<comment type="similarity">
    <text evidence="3">Belongs to the DNA2/NAM7 helicase family.</text>
</comment>
<dbReference type="AlphaFoldDB" id="A0A1B2J536"/>
<dbReference type="EMBL" id="CP014584">
    <property type="protein sequence ID" value="ANZ73091.1"/>
    <property type="molecule type" value="Genomic_DNA"/>
</dbReference>
<dbReference type="PANTHER" id="PTHR43788:SF8">
    <property type="entry name" value="DNA-BINDING PROTEIN SMUBP-2"/>
    <property type="match status" value="1"/>
</dbReference>
<dbReference type="GO" id="GO:0005524">
    <property type="term" value="F:ATP binding"/>
    <property type="evidence" value="ECO:0007669"/>
    <property type="project" value="UniProtKB-KW"/>
</dbReference>
<dbReference type="CDD" id="cd18808">
    <property type="entry name" value="SF1_C_Upf1"/>
    <property type="match status" value="1"/>
</dbReference>
<keyword evidence="8" id="KW-0347">Helicase</keyword>
<dbReference type="InterPro" id="IPR041679">
    <property type="entry name" value="DNA2/NAM7-like_C"/>
</dbReference>
<evidence type="ECO:0000256" key="6">
    <source>
        <dbReference type="ARBA" id="ARBA00022741"/>
    </source>
</evidence>
<dbReference type="Gene3D" id="3.40.50.300">
    <property type="entry name" value="P-loop containing nucleotide triphosphate hydrolases"/>
    <property type="match status" value="2"/>
</dbReference>
<dbReference type="InterPro" id="IPR048761">
    <property type="entry name" value="SMUBP-2_HCS1_1B"/>
</dbReference>
<keyword evidence="9" id="KW-0067">ATP-binding</keyword>
<dbReference type="GO" id="GO:0043139">
    <property type="term" value="F:5'-3' DNA helicase activity"/>
    <property type="evidence" value="ECO:0007669"/>
    <property type="project" value="TreeGrafter"/>
</dbReference>
<evidence type="ECO:0000313" key="16">
    <source>
        <dbReference type="Proteomes" id="UP000094565"/>
    </source>
</evidence>
<keyword evidence="5" id="KW-0963">Cytoplasm</keyword>
<dbReference type="GO" id="GO:0016787">
    <property type="term" value="F:hydrolase activity"/>
    <property type="evidence" value="ECO:0007669"/>
    <property type="project" value="UniProtKB-KW"/>
</dbReference>
<dbReference type="SMART" id="SM00382">
    <property type="entry name" value="AAA"/>
    <property type="match status" value="1"/>
</dbReference>
<dbReference type="SUPFAM" id="SSF52540">
    <property type="entry name" value="P-loop containing nucleoside triphosphate hydrolases"/>
    <property type="match status" value="1"/>
</dbReference>
<dbReference type="InterPro" id="IPR004483">
    <property type="entry name" value="SMUBP-2/Hcs1-like"/>
</dbReference>
<dbReference type="SMART" id="SM00487">
    <property type="entry name" value="DEXDc"/>
    <property type="match status" value="1"/>
</dbReference>
<protein>
    <recommendedName>
        <fullName evidence="4">DNA helicase</fullName>
        <ecNumber evidence="4">3.6.4.12</ecNumber>
    </recommendedName>
</protein>
<keyword evidence="7" id="KW-0378">Hydrolase</keyword>
<dbReference type="InterPro" id="IPR014001">
    <property type="entry name" value="Helicase_ATP-bd"/>
</dbReference>
<dbReference type="GO" id="GO:0005694">
    <property type="term" value="C:chromosome"/>
    <property type="evidence" value="ECO:0007669"/>
    <property type="project" value="UniProtKB-ARBA"/>
</dbReference>
<dbReference type="GO" id="GO:0003723">
    <property type="term" value="F:RNA binding"/>
    <property type="evidence" value="ECO:0007669"/>
    <property type="project" value="InterPro"/>
</dbReference>
<evidence type="ECO:0000256" key="7">
    <source>
        <dbReference type="ARBA" id="ARBA00022801"/>
    </source>
</evidence>
<dbReference type="GO" id="GO:0005737">
    <property type="term" value="C:cytoplasm"/>
    <property type="evidence" value="ECO:0007669"/>
    <property type="project" value="UniProtKB-SubCell"/>
</dbReference>
<dbReference type="InterPro" id="IPR047187">
    <property type="entry name" value="SF1_C_Upf1"/>
</dbReference>
<evidence type="ECO:0000256" key="5">
    <source>
        <dbReference type="ARBA" id="ARBA00022490"/>
    </source>
</evidence>
<dbReference type="NCBIfam" id="TIGR00376">
    <property type="entry name" value="IGHMBP2 family helicase"/>
    <property type="match status" value="1"/>
</dbReference>
<dbReference type="EC" id="3.6.4.12" evidence="4"/>
<evidence type="ECO:0000256" key="3">
    <source>
        <dbReference type="ARBA" id="ARBA00007913"/>
    </source>
</evidence>
<keyword evidence="6" id="KW-0547">Nucleotide-binding</keyword>
<dbReference type="InterPro" id="IPR041677">
    <property type="entry name" value="DNA2/NAM7_AAA_11"/>
</dbReference>
<dbReference type="Pfam" id="PF21138">
    <property type="entry name" value="SMUBP-2_HCS1_1B"/>
    <property type="match status" value="1"/>
</dbReference>
<dbReference type="InterPro" id="IPR050534">
    <property type="entry name" value="Coronavir_polyprotein_1ab"/>
</dbReference>
<comment type="subcellular location">
    <subcellularLocation>
        <location evidence="2">Cytoplasm</location>
    </subcellularLocation>
    <subcellularLocation>
        <location evidence="1">Nucleus</location>
    </subcellularLocation>
</comment>
<proteinExistence type="inferred from homology"/>
<feature type="domain" description="AAA+ ATPase" evidence="13">
    <location>
        <begin position="254"/>
        <end position="691"/>
    </location>
</feature>
<feature type="compositionally biased region" description="Polar residues" evidence="12">
    <location>
        <begin position="1"/>
        <end position="16"/>
    </location>
</feature>
<evidence type="ECO:0000256" key="12">
    <source>
        <dbReference type="SAM" id="MobiDB-lite"/>
    </source>
</evidence>
<evidence type="ECO:0000313" key="15">
    <source>
        <dbReference type="EMBL" id="ANZ73091.1"/>
    </source>
</evidence>
<dbReference type="InterPro" id="IPR027417">
    <property type="entry name" value="P-loop_NTPase"/>
</dbReference>
<evidence type="ECO:0000256" key="1">
    <source>
        <dbReference type="ARBA" id="ARBA00004123"/>
    </source>
</evidence>
<dbReference type="GO" id="GO:0003677">
    <property type="term" value="F:DNA binding"/>
    <property type="evidence" value="ECO:0007669"/>
    <property type="project" value="InterPro"/>
</dbReference>
<evidence type="ECO:0000256" key="10">
    <source>
        <dbReference type="ARBA" id="ARBA00023242"/>
    </source>
</evidence>
<keyword evidence="10" id="KW-0539">Nucleus</keyword>
<dbReference type="OrthoDB" id="6513042at2759"/>
<dbReference type="GO" id="GO:0005634">
    <property type="term" value="C:nucleus"/>
    <property type="evidence" value="ECO:0007669"/>
    <property type="project" value="UniProtKB-SubCell"/>
</dbReference>
<keyword evidence="16" id="KW-1185">Reference proteome</keyword>
<evidence type="ECO:0000256" key="2">
    <source>
        <dbReference type="ARBA" id="ARBA00004496"/>
    </source>
</evidence>
<feature type="domain" description="Helicase ATP-binding" evidence="14">
    <location>
        <begin position="237"/>
        <end position="522"/>
    </location>
</feature>
<evidence type="ECO:0000256" key="9">
    <source>
        <dbReference type="ARBA" id="ARBA00022840"/>
    </source>
</evidence>
<evidence type="ECO:0000256" key="8">
    <source>
        <dbReference type="ARBA" id="ARBA00022806"/>
    </source>
</evidence>
<gene>
    <name evidence="15" type="primary">HCS1</name>
    <name evidence="15" type="ORF">ATY40_BA7501333</name>
</gene>
<dbReference type="Gene3D" id="2.40.30.270">
    <property type="match status" value="1"/>
</dbReference>
<dbReference type="PANTHER" id="PTHR43788">
    <property type="entry name" value="DNA2/NAM7 HELICASE FAMILY MEMBER"/>
    <property type="match status" value="1"/>
</dbReference>
<dbReference type="InterPro" id="IPR003593">
    <property type="entry name" value="AAA+_ATPase"/>
</dbReference>
<reference evidence="15 16" key="1">
    <citation type="submission" date="2016-02" db="EMBL/GenBank/DDBJ databases">
        <title>Comparative genomic and transcriptomic foundation for Pichia pastoris.</title>
        <authorList>
            <person name="Love K.R."/>
            <person name="Shah K.A."/>
            <person name="Whittaker C.A."/>
            <person name="Wu J."/>
            <person name="Bartlett M.C."/>
            <person name="Ma D."/>
            <person name="Leeson R.L."/>
            <person name="Priest M."/>
            <person name="Young S.K."/>
            <person name="Love J.C."/>
        </authorList>
    </citation>
    <scope>NUCLEOTIDE SEQUENCE [LARGE SCALE GENOMIC DNA]</scope>
    <source>
        <strain evidence="15 16">ATCC 28485</strain>
    </source>
</reference>
<dbReference type="Pfam" id="PF13087">
    <property type="entry name" value="AAA_12"/>
    <property type="match status" value="1"/>
</dbReference>
<dbReference type="FunFam" id="3.40.50.300:FF:000326">
    <property type="entry name" value="P-loop containing nucleoside triphosphate hydrolase"/>
    <property type="match status" value="1"/>
</dbReference>
<evidence type="ECO:0000259" key="14">
    <source>
        <dbReference type="SMART" id="SM00487"/>
    </source>
</evidence>
<evidence type="ECO:0000256" key="11">
    <source>
        <dbReference type="ARBA" id="ARBA00048432"/>
    </source>
</evidence>
<sequence length="726" mass="81487">MSASRLSKSFQDSLQIEQKEDSETTAQLLASLSPKQLQSKGLAILSLEITNTRPGYGGKTIIELAKHSSTVGSKRKSKQKDQPDESLEFGDFKVGDMVVLDSYQASDYNPKKLKNSSKKSDQEAHEDLEQVDLEAVVVKMKKNEIHIALSSDSNSQSASSIKIDEKLAHLNNNSVKCWLVKLSNTITYKRMAQGLTRLSEVNTDSAPELIRLLLGEEQFKASASADLVSKMESLSFENDGLNDSQREAINFALQSPITIIHGPPGTGKTSTLVELVRQLVKARTSSSKRILICGPSNISVDTILERLDDLYPNKADSMSKLIRVGHPARLLSSILNHSLELLIQGSESNEILKDIIKEIQDLMKKSKKMKSYRERKDCYLDVKNLRKDLRERARKITSELIKSSQVVVSTLHGASSRELFDAALNSEDGLFDTLIIDEVSQSLEPQCWIPLMAHTGINKLIIAGDNKQLSPTIKTLPEGKQKSKVVDILSTTLFDRLVSLHGQSFVKFLNIQYRMNEKIMRFPSDELYGGKLTAHKSVANKTCLDLPYGVEETDDTMEPLIWYDTQGDEFPEQETEEDQGSKYNENEALLVAKHVRSLLKGGVLQTDIGIISPYNAQVSFLKELLINGDDQLTELEISTVDGFQGREKEVIILTLVRSNREKEVGFLKDFRRLNVSMTRAKKQLCVIGDMETLGENKTTKFLSKWVKWCEEEADLRYIDVNDLYEN</sequence>
<comment type="catalytic activity">
    <reaction evidence="11">
        <text>ATP + H2O = ADP + phosphate + H(+)</text>
        <dbReference type="Rhea" id="RHEA:13065"/>
        <dbReference type="ChEBI" id="CHEBI:15377"/>
        <dbReference type="ChEBI" id="CHEBI:15378"/>
        <dbReference type="ChEBI" id="CHEBI:30616"/>
        <dbReference type="ChEBI" id="CHEBI:43474"/>
        <dbReference type="ChEBI" id="CHEBI:456216"/>
        <dbReference type="EC" id="3.6.4.12"/>
    </reaction>
    <physiologicalReaction direction="left-to-right" evidence="11">
        <dbReference type="Rhea" id="RHEA:13066"/>
    </physiologicalReaction>
</comment>
<feature type="region of interest" description="Disordered" evidence="12">
    <location>
        <begin position="68"/>
        <end position="88"/>
    </location>
</feature>